<comment type="caution">
    <text evidence="2">The sequence shown here is derived from an EMBL/GenBank/DDBJ whole genome shotgun (WGS) entry which is preliminary data.</text>
</comment>
<evidence type="ECO:0000313" key="2">
    <source>
        <dbReference type="EMBL" id="OUI79049.1"/>
    </source>
</evidence>
<name>A0A251ZWL8_9PROT</name>
<feature type="transmembrane region" description="Helical" evidence="1">
    <location>
        <begin position="20"/>
        <end position="40"/>
    </location>
</feature>
<keyword evidence="3" id="KW-1185">Reference proteome</keyword>
<proteinExistence type="predicted"/>
<protein>
    <submittedName>
        <fullName evidence="2">Uncharacterized protein</fullName>
    </submittedName>
</protein>
<gene>
    <name evidence="2" type="ORF">HK18_03830</name>
</gene>
<keyword evidence="1" id="KW-0812">Transmembrane</keyword>
<dbReference type="Proteomes" id="UP000194946">
    <property type="component" value="Unassembled WGS sequence"/>
</dbReference>
<evidence type="ECO:0000256" key="1">
    <source>
        <dbReference type="SAM" id="Phobius"/>
    </source>
</evidence>
<organism evidence="2 3">
    <name type="scientific">Commensalibacter intestini</name>
    <dbReference type="NCBI Taxonomy" id="479936"/>
    <lineage>
        <taxon>Bacteria</taxon>
        <taxon>Pseudomonadati</taxon>
        <taxon>Pseudomonadota</taxon>
        <taxon>Alphaproteobacteria</taxon>
        <taxon>Acetobacterales</taxon>
        <taxon>Acetobacteraceae</taxon>
    </lineage>
</organism>
<sequence length="227" mass="27286">MIIMEIFRYKLHFFIKKIIFFLFACIIGISVGAFYLYVWLFTPLDDQLFKAVNKKCGPHYSCKVHLHEITSFKWDKAYFFPYNYYYSNHDIQKITGISFGLQKHKTVNGQEYKTLAMFIDHGKLVKYSFFDPYYEPDYPDSPSKSQYFDMLFSVNLHSDLFQSEYYFRNLIKFKKSFEIDYYEITPTNDLLYISFFSHGSYYSGYSYQALALCSNLNQVHLRYSFTR</sequence>
<evidence type="ECO:0000313" key="3">
    <source>
        <dbReference type="Proteomes" id="UP000194946"/>
    </source>
</evidence>
<accession>A0A251ZWL8</accession>
<keyword evidence="1" id="KW-1133">Transmembrane helix</keyword>
<dbReference type="AlphaFoldDB" id="A0A251ZWL8"/>
<reference evidence="3" key="1">
    <citation type="submission" date="2014-06" db="EMBL/GenBank/DDBJ databases">
        <authorList>
            <person name="Winans N.J."/>
            <person name="Newell P.D."/>
            <person name="Douglas A.E."/>
        </authorList>
    </citation>
    <scope>NUCLEOTIDE SEQUENCE [LARGE SCALE GENOMIC DNA]</scope>
    <source>
        <strain evidence="3">DmL_052</strain>
    </source>
</reference>
<keyword evidence="1" id="KW-0472">Membrane</keyword>
<dbReference type="EMBL" id="JOPB01000002">
    <property type="protein sequence ID" value="OUI79049.1"/>
    <property type="molecule type" value="Genomic_DNA"/>
</dbReference>